<dbReference type="SMART" id="SM00345">
    <property type="entry name" value="HTH_GNTR"/>
    <property type="match status" value="1"/>
</dbReference>
<dbReference type="InterPro" id="IPR036388">
    <property type="entry name" value="WH-like_DNA-bd_sf"/>
</dbReference>
<dbReference type="GO" id="GO:0003677">
    <property type="term" value="F:DNA binding"/>
    <property type="evidence" value="ECO:0007669"/>
    <property type="project" value="UniProtKB-KW"/>
</dbReference>
<keyword evidence="2" id="KW-0238">DNA-binding</keyword>
<feature type="region of interest" description="Disordered" evidence="4">
    <location>
        <begin position="1"/>
        <end position="29"/>
    </location>
</feature>
<keyword evidence="1" id="KW-0805">Transcription regulation</keyword>
<dbReference type="PANTHER" id="PTHR43537:SF49">
    <property type="entry name" value="TRANSCRIPTIONAL REGULATORY PROTEIN"/>
    <property type="match status" value="1"/>
</dbReference>
<dbReference type="Pfam" id="PF00392">
    <property type="entry name" value="GntR"/>
    <property type="match status" value="1"/>
</dbReference>
<dbReference type="OrthoDB" id="8638122at2"/>
<organism evidence="6 7">
    <name type="scientific">Stutzerimonas stutzeri</name>
    <name type="common">Pseudomonas stutzeri</name>
    <dbReference type="NCBI Taxonomy" id="316"/>
    <lineage>
        <taxon>Bacteria</taxon>
        <taxon>Pseudomonadati</taxon>
        <taxon>Pseudomonadota</taxon>
        <taxon>Gammaproteobacteria</taxon>
        <taxon>Pseudomonadales</taxon>
        <taxon>Pseudomonadaceae</taxon>
        <taxon>Stutzerimonas</taxon>
    </lineage>
</organism>
<reference evidence="6 7" key="1">
    <citation type="submission" date="2019-12" db="EMBL/GenBank/DDBJ databases">
        <title>Complete genome sequence of Pseudomonas stutzeri.</title>
        <authorList>
            <person name="Lim S.R."/>
            <person name="Kim J.H."/>
        </authorList>
    </citation>
    <scope>NUCLEOTIDE SEQUENCE [LARGE SCALE GENOMIC DNA]</scope>
    <source>
        <strain evidence="6 7">PM101005</strain>
    </source>
</reference>
<evidence type="ECO:0000256" key="2">
    <source>
        <dbReference type="ARBA" id="ARBA00023125"/>
    </source>
</evidence>
<dbReference type="GO" id="GO:0003700">
    <property type="term" value="F:DNA-binding transcription factor activity"/>
    <property type="evidence" value="ECO:0007669"/>
    <property type="project" value="InterPro"/>
</dbReference>
<dbReference type="Gene3D" id="1.10.10.10">
    <property type="entry name" value="Winged helix-like DNA-binding domain superfamily/Winged helix DNA-binding domain"/>
    <property type="match status" value="1"/>
</dbReference>
<protein>
    <submittedName>
        <fullName evidence="6">FCD domain-containing protein</fullName>
    </submittedName>
</protein>
<gene>
    <name evidence="6" type="ORF">GQA94_14550</name>
</gene>
<evidence type="ECO:0000313" key="7">
    <source>
        <dbReference type="Proteomes" id="UP000438983"/>
    </source>
</evidence>
<keyword evidence="3" id="KW-0804">Transcription</keyword>
<dbReference type="SUPFAM" id="SSF46785">
    <property type="entry name" value="Winged helix' DNA-binding domain"/>
    <property type="match status" value="1"/>
</dbReference>
<dbReference type="Pfam" id="PF07729">
    <property type="entry name" value="FCD"/>
    <property type="match status" value="1"/>
</dbReference>
<name>A0A6I6LRU2_STUST</name>
<dbReference type="PANTHER" id="PTHR43537">
    <property type="entry name" value="TRANSCRIPTIONAL REGULATOR, GNTR FAMILY"/>
    <property type="match status" value="1"/>
</dbReference>
<feature type="domain" description="HTH gntR-type" evidence="5">
    <location>
        <begin position="46"/>
        <end position="113"/>
    </location>
</feature>
<proteinExistence type="predicted"/>
<dbReference type="InterPro" id="IPR000524">
    <property type="entry name" value="Tscrpt_reg_HTH_GntR"/>
</dbReference>
<dbReference type="Gene3D" id="1.20.120.530">
    <property type="entry name" value="GntR ligand-binding domain-like"/>
    <property type="match status" value="1"/>
</dbReference>
<dbReference type="InterPro" id="IPR011711">
    <property type="entry name" value="GntR_C"/>
</dbReference>
<dbReference type="SMART" id="SM00895">
    <property type="entry name" value="FCD"/>
    <property type="match status" value="1"/>
</dbReference>
<evidence type="ECO:0000256" key="4">
    <source>
        <dbReference type="SAM" id="MobiDB-lite"/>
    </source>
</evidence>
<dbReference type="InterPro" id="IPR036390">
    <property type="entry name" value="WH_DNA-bd_sf"/>
</dbReference>
<evidence type="ECO:0000256" key="3">
    <source>
        <dbReference type="ARBA" id="ARBA00023163"/>
    </source>
</evidence>
<accession>A0A6I6LRU2</accession>
<dbReference type="PROSITE" id="PS50949">
    <property type="entry name" value="HTH_GNTR"/>
    <property type="match status" value="1"/>
</dbReference>
<sequence>MNTVATHAGASVEAVSESLYSPPGKFDQPLETPLDETQVTPVSDAGISPHSVIETLEEEIVLGTLHPRERLVEDDLMARFGLKRHAVRNVLAELEQMGLVERKRNIGALVKAYTIEEVEHLYEVRELLETHCVRLIQLPVPEDRLQTLLAIQHAHDDAVERGDLRQVFRLNVRFHRELFSLAENPVLVEAISNHAQRAHSMRSSTIAMPTQLERSRQDHWALINALRGGDVDALVSLCREHLSPSKEAYIQAQKLRAGPVGRLSAGG</sequence>
<dbReference type="EMBL" id="CP046902">
    <property type="protein sequence ID" value="QGZ31225.1"/>
    <property type="molecule type" value="Genomic_DNA"/>
</dbReference>
<dbReference type="SUPFAM" id="SSF48008">
    <property type="entry name" value="GntR ligand-binding domain-like"/>
    <property type="match status" value="1"/>
</dbReference>
<evidence type="ECO:0000313" key="6">
    <source>
        <dbReference type="EMBL" id="QGZ31225.1"/>
    </source>
</evidence>
<dbReference type="Proteomes" id="UP000438983">
    <property type="component" value="Chromosome"/>
</dbReference>
<dbReference type="AlphaFoldDB" id="A0A6I6LRU2"/>
<dbReference type="InterPro" id="IPR008920">
    <property type="entry name" value="TF_FadR/GntR_C"/>
</dbReference>
<evidence type="ECO:0000259" key="5">
    <source>
        <dbReference type="PROSITE" id="PS50949"/>
    </source>
</evidence>
<evidence type="ECO:0000256" key="1">
    <source>
        <dbReference type="ARBA" id="ARBA00023015"/>
    </source>
</evidence>